<dbReference type="GO" id="GO:0016791">
    <property type="term" value="F:phosphatase activity"/>
    <property type="evidence" value="ECO:0007669"/>
    <property type="project" value="TreeGrafter"/>
</dbReference>
<dbReference type="AlphaFoldDB" id="A0A4Y9A834"/>
<dbReference type="GO" id="GO:0005737">
    <property type="term" value="C:cytoplasm"/>
    <property type="evidence" value="ECO:0007669"/>
    <property type="project" value="TreeGrafter"/>
</dbReference>
<comment type="caution">
    <text evidence="1">The sequence shown here is derived from an EMBL/GenBank/DDBJ whole genome shotgun (WGS) entry which is preliminary data.</text>
</comment>
<protein>
    <submittedName>
        <fullName evidence="1">Histidine phosphatase family protein</fullName>
    </submittedName>
</protein>
<dbReference type="InterPro" id="IPR029033">
    <property type="entry name" value="His_PPase_superfam"/>
</dbReference>
<sequence>MEKKIYVVRHCEAGGQSREAMLTDKGANQADDLAAFFNDIKIDRIVSSPFVRAIQSAKPISEKKNMIIEEDERLTERILSTKMLPDWLKKLEASFTDTGLAFEGGESSSEATNRAVSVVNDIIKSEQESTMIVTHGNLMALLLKHFQNDFGFEQWLSLTNPDIYQLSFESGKIRTERLWREFR</sequence>
<dbReference type="SMART" id="SM00855">
    <property type="entry name" value="PGAM"/>
    <property type="match status" value="1"/>
</dbReference>
<dbReference type="Pfam" id="PF00300">
    <property type="entry name" value="His_Phos_1"/>
    <property type="match status" value="1"/>
</dbReference>
<dbReference type="CDD" id="cd07067">
    <property type="entry name" value="HP_PGM_like"/>
    <property type="match status" value="1"/>
</dbReference>
<proteinExistence type="predicted"/>
<evidence type="ECO:0000313" key="2">
    <source>
        <dbReference type="Proteomes" id="UP000298484"/>
    </source>
</evidence>
<dbReference type="RefSeq" id="WP_135111563.1">
    <property type="nucleotide sequence ID" value="NZ_SRHY01000055.1"/>
</dbReference>
<dbReference type="PANTHER" id="PTHR48100:SF1">
    <property type="entry name" value="HISTIDINE PHOSPHATASE FAMILY PROTEIN-RELATED"/>
    <property type="match status" value="1"/>
</dbReference>
<reference evidence="1 2" key="1">
    <citation type="submission" date="2019-03" db="EMBL/GenBank/DDBJ databases">
        <title>Genome sequence of Lentibacillus salicampi ATCC BAA-719.</title>
        <authorList>
            <person name="Maclea K.S."/>
            <person name="Simoes Junior M."/>
        </authorList>
    </citation>
    <scope>NUCLEOTIDE SEQUENCE [LARGE SCALE GENOMIC DNA]</scope>
    <source>
        <strain evidence="1 2">ATCC BAA-719</strain>
    </source>
</reference>
<dbReference type="EMBL" id="SRHY01000055">
    <property type="protein sequence ID" value="TFJ91382.1"/>
    <property type="molecule type" value="Genomic_DNA"/>
</dbReference>
<dbReference type="PANTHER" id="PTHR48100">
    <property type="entry name" value="BROAD-SPECIFICITY PHOSPHATASE YOR283W-RELATED"/>
    <property type="match status" value="1"/>
</dbReference>
<gene>
    <name evidence="1" type="ORF">E4U82_17900</name>
</gene>
<dbReference type="InterPro" id="IPR050275">
    <property type="entry name" value="PGM_Phosphatase"/>
</dbReference>
<keyword evidence="2" id="KW-1185">Reference proteome</keyword>
<evidence type="ECO:0000313" key="1">
    <source>
        <dbReference type="EMBL" id="TFJ91382.1"/>
    </source>
</evidence>
<dbReference type="OrthoDB" id="512570at2"/>
<accession>A0A4Y9A834</accession>
<dbReference type="Gene3D" id="3.40.50.1240">
    <property type="entry name" value="Phosphoglycerate mutase-like"/>
    <property type="match status" value="1"/>
</dbReference>
<dbReference type="Proteomes" id="UP000298484">
    <property type="component" value="Unassembled WGS sequence"/>
</dbReference>
<dbReference type="InterPro" id="IPR013078">
    <property type="entry name" value="His_Pase_superF_clade-1"/>
</dbReference>
<organism evidence="1 2">
    <name type="scientific">Lentibacillus salicampi</name>
    <dbReference type="NCBI Taxonomy" id="175306"/>
    <lineage>
        <taxon>Bacteria</taxon>
        <taxon>Bacillati</taxon>
        <taxon>Bacillota</taxon>
        <taxon>Bacilli</taxon>
        <taxon>Bacillales</taxon>
        <taxon>Bacillaceae</taxon>
        <taxon>Lentibacillus</taxon>
    </lineage>
</organism>
<dbReference type="SUPFAM" id="SSF53254">
    <property type="entry name" value="Phosphoglycerate mutase-like"/>
    <property type="match status" value="1"/>
</dbReference>
<name>A0A4Y9A834_9BACI</name>